<gene>
    <name evidence="2" type="ORF">NPIL_596041</name>
</gene>
<dbReference type="EMBL" id="BMAW01132840">
    <property type="protein sequence ID" value="GFU45363.1"/>
    <property type="molecule type" value="Genomic_DNA"/>
</dbReference>
<evidence type="ECO:0000256" key="1">
    <source>
        <dbReference type="SAM" id="Phobius"/>
    </source>
</evidence>
<keyword evidence="1" id="KW-0812">Transmembrane</keyword>
<accession>A0A8X6UPM8</accession>
<evidence type="ECO:0000313" key="3">
    <source>
        <dbReference type="Proteomes" id="UP000887013"/>
    </source>
</evidence>
<sequence>MGSDTQRGLGPDHLISPIGRIPEVTNRGKKVFCHLEFLLGGVFIAAMLGPSIIFPWAKPPYLCAISIIEILLGGGSDKYSRKRKTRPKRLQIVQKNKDIFGIGMHMFIEIKVRGVQRSDPEQCGFCASSCPDVFQLGTRCRRRRGRVPFGKCGRKIRTSDNASGAFLLICE</sequence>
<feature type="transmembrane region" description="Helical" evidence="1">
    <location>
        <begin position="31"/>
        <end position="53"/>
    </location>
</feature>
<keyword evidence="1" id="KW-1133">Transmembrane helix</keyword>
<dbReference type="Proteomes" id="UP000887013">
    <property type="component" value="Unassembled WGS sequence"/>
</dbReference>
<name>A0A8X6UPM8_NEPPI</name>
<keyword evidence="1" id="KW-0472">Membrane</keyword>
<keyword evidence="3" id="KW-1185">Reference proteome</keyword>
<comment type="caution">
    <text evidence="2">The sequence shown here is derived from an EMBL/GenBank/DDBJ whole genome shotgun (WGS) entry which is preliminary data.</text>
</comment>
<evidence type="ECO:0000313" key="2">
    <source>
        <dbReference type="EMBL" id="GFU45363.1"/>
    </source>
</evidence>
<protein>
    <submittedName>
        <fullName evidence="2">Uncharacterized protein</fullName>
    </submittedName>
</protein>
<dbReference type="AlphaFoldDB" id="A0A8X6UPM8"/>
<reference evidence="2" key="1">
    <citation type="submission" date="2020-08" db="EMBL/GenBank/DDBJ databases">
        <title>Multicomponent nature underlies the extraordinary mechanical properties of spider dragline silk.</title>
        <authorList>
            <person name="Kono N."/>
            <person name="Nakamura H."/>
            <person name="Mori M."/>
            <person name="Yoshida Y."/>
            <person name="Ohtoshi R."/>
            <person name="Malay A.D."/>
            <person name="Moran D.A.P."/>
            <person name="Tomita M."/>
            <person name="Numata K."/>
            <person name="Arakawa K."/>
        </authorList>
    </citation>
    <scope>NUCLEOTIDE SEQUENCE</scope>
</reference>
<proteinExistence type="predicted"/>
<organism evidence="2 3">
    <name type="scientific">Nephila pilipes</name>
    <name type="common">Giant wood spider</name>
    <name type="synonym">Nephila maculata</name>
    <dbReference type="NCBI Taxonomy" id="299642"/>
    <lineage>
        <taxon>Eukaryota</taxon>
        <taxon>Metazoa</taxon>
        <taxon>Ecdysozoa</taxon>
        <taxon>Arthropoda</taxon>
        <taxon>Chelicerata</taxon>
        <taxon>Arachnida</taxon>
        <taxon>Araneae</taxon>
        <taxon>Araneomorphae</taxon>
        <taxon>Entelegynae</taxon>
        <taxon>Araneoidea</taxon>
        <taxon>Nephilidae</taxon>
        <taxon>Nephila</taxon>
    </lineage>
</organism>